<keyword evidence="3" id="KW-1185">Reference proteome</keyword>
<proteinExistence type="predicted"/>
<dbReference type="Proteomes" id="UP001390339">
    <property type="component" value="Unassembled WGS sequence"/>
</dbReference>
<dbReference type="InterPro" id="IPR052022">
    <property type="entry name" value="26kDa_periplasmic_antigen"/>
</dbReference>
<name>A0ABR2J6S9_9PEZI</name>
<accession>A0ABR2J6S9</accession>
<dbReference type="Gene3D" id="3.30.110.170">
    <property type="entry name" value="Protein of unknown function (DUF541), domain 1"/>
    <property type="match status" value="1"/>
</dbReference>
<comment type="caution">
    <text evidence="2">The sequence shown here is derived from an EMBL/GenBank/DDBJ whole genome shotgun (WGS) entry which is preliminary data.</text>
</comment>
<protein>
    <submittedName>
        <fullName evidence="2">Uncharacterized protein</fullName>
    </submittedName>
</protein>
<reference evidence="2 3" key="1">
    <citation type="journal article" date="2024" name="IMA Fungus">
        <title>Apiospora arundinis, a panoply of carbohydrate-active enzymes and secondary metabolites.</title>
        <authorList>
            <person name="Sorensen T."/>
            <person name="Petersen C."/>
            <person name="Muurmann A.T."/>
            <person name="Christiansen J.V."/>
            <person name="Brundto M.L."/>
            <person name="Overgaard C.K."/>
            <person name="Boysen A.T."/>
            <person name="Wollenberg R.D."/>
            <person name="Larsen T.O."/>
            <person name="Sorensen J.L."/>
            <person name="Nielsen K.L."/>
            <person name="Sondergaard T.E."/>
        </authorList>
    </citation>
    <scope>NUCLEOTIDE SEQUENCE [LARGE SCALE GENOMIC DNA]</scope>
    <source>
        <strain evidence="2 3">AAU 773</strain>
    </source>
</reference>
<dbReference type="EMBL" id="JAPCWZ010000003">
    <property type="protein sequence ID" value="KAK8873496.1"/>
    <property type="molecule type" value="Genomic_DNA"/>
</dbReference>
<dbReference type="Gene3D" id="3.30.70.2970">
    <property type="entry name" value="Protein of unknown function (DUF541), domain 2"/>
    <property type="match status" value="1"/>
</dbReference>
<evidence type="ECO:0000313" key="3">
    <source>
        <dbReference type="Proteomes" id="UP001390339"/>
    </source>
</evidence>
<feature type="compositionally biased region" description="Low complexity" evidence="1">
    <location>
        <begin position="220"/>
        <end position="259"/>
    </location>
</feature>
<feature type="region of interest" description="Disordered" evidence="1">
    <location>
        <begin position="220"/>
        <end position="276"/>
    </location>
</feature>
<organism evidence="2 3">
    <name type="scientific">Apiospora arundinis</name>
    <dbReference type="NCBI Taxonomy" id="335852"/>
    <lineage>
        <taxon>Eukaryota</taxon>
        <taxon>Fungi</taxon>
        <taxon>Dikarya</taxon>
        <taxon>Ascomycota</taxon>
        <taxon>Pezizomycotina</taxon>
        <taxon>Sordariomycetes</taxon>
        <taxon>Xylariomycetidae</taxon>
        <taxon>Amphisphaeriales</taxon>
        <taxon>Apiosporaceae</taxon>
        <taxon>Apiospora</taxon>
    </lineage>
</organism>
<sequence>MWPQLKIHVDGSGSVFRTAERGVLHIRVSKSDKAQTAASDAVRETSAKLTANFRTHALKAEGADGRPVPHPDAGITAFTASSISTHSMPQYEWVDGRRRDLGVLYCASSDFEVVFRDMALLADAAGELASMPHVSIVSTEWRLTAATRAEIEREARKKAIENAVQKAEDYAGVVNRTVVAVEIQDGPASAASSIKNSWRSFNSAAPGGLFGSSSGGLFGSSGNMMMQQQQQQAPSNAQMQAQMQARALQQQQMAQSQGQDPSDPAKDAPSVEPRTITASAMVNVKFISVDGEPVDM</sequence>
<dbReference type="Pfam" id="PF04402">
    <property type="entry name" value="SIMPL"/>
    <property type="match status" value="1"/>
</dbReference>
<evidence type="ECO:0000256" key="1">
    <source>
        <dbReference type="SAM" id="MobiDB-lite"/>
    </source>
</evidence>
<gene>
    <name evidence="2" type="ORF">PGQ11_004010</name>
</gene>
<dbReference type="InterPro" id="IPR007497">
    <property type="entry name" value="SIMPL/DUF541"/>
</dbReference>
<dbReference type="PANTHER" id="PTHR34387:SF2">
    <property type="entry name" value="SLR1258 PROTEIN"/>
    <property type="match status" value="1"/>
</dbReference>
<dbReference type="PANTHER" id="PTHR34387">
    <property type="entry name" value="SLR1258 PROTEIN"/>
    <property type="match status" value="1"/>
</dbReference>
<evidence type="ECO:0000313" key="2">
    <source>
        <dbReference type="EMBL" id="KAK8873496.1"/>
    </source>
</evidence>